<dbReference type="RefSeq" id="WP_193439452.1">
    <property type="nucleotide sequence ID" value="NZ_CP063145.1"/>
</dbReference>
<gene>
    <name evidence="2" type="primary">cas8c</name>
    <name evidence="2" type="ORF">IMZ16_07040</name>
</gene>
<dbReference type="InterPro" id="IPR020029">
    <property type="entry name" value="CRISPR-assoc_Csp2"/>
</dbReference>
<protein>
    <submittedName>
        <fullName evidence="2">Type I-PGING CRISPR-associated protein Cas8c/Csp2</fullName>
    </submittedName>
</protein>
<proteinExistence type="predicted"/>
<feature type="compositionally biased region" description="Acidic residues" evidence="1">
    <location>
        <begin position="490"/>
        <end position="507"/>
    </location>
</feature>
<evidence type="ECO:0000256" key="1">
    <source>
        <dbReference type="SAM" id="MobiDB-lite"/>
    </source>
</evidence>
<dbReference type="AlphaFoldDB" id="A0A7M1T0C0"/>
<dbReference type="NCBIfam" id="TIGR03487">
    <property type="entry name" value="cas_csp2"/>
    <property type="match status" value="1"/>
</dbReference>
<sequence length="507" mass="57692">MNQTTHPFIRYGIAVVMRENRLSEVSEISREHIIKELEISRNHFRLKPQSLFVGQKIVKFVYCDNEKGEPGKGIYLSPSVLSGNKEAKSVITKIEQLKTDLKNNKKSTDITRSITPIAGEFTSFGDKSIGRGKPKMVTEVAAFAAITTSTSKKPSLMFKSYRKEKNETENIAIIPDLELPEMIDFIDLFELIKNQSTDQLMTGYVSQKDNKPQRPKIYNGNFPNAPKSSSLGAVALLAALGSWSKDAEAIQWAKKVLDSLKNTQIYLVGTKTYQTFKYNHYIIELAKANKLSEIVDSIYYTILYNQGARDTKNTGEYQKFDLFASRFLQLFNTPSFKDFFSFRAEYPHQLEMLFKTYFVNMENISEEIVHSARELGKWLNYAAYRVAETNVNNTNPVEERKSKIQEAKAKNLIEIESSIFSARSGDALIFQAITRAGRASGLDAPPEAELFMIKTSTGEISLDSAKYLLIAFSRLRNKFEQKQNPIEKEIENDDDEENEEDFSDAQE</sequence>
<name>A0A7M1T0C0_9FLAO</name>
<dbReference type="EMBL" id="CP063145">
    <property type="protein sequence ID" value="QOR73286.1"/>
    <property type="molecule type" value="Genomic_DNA"/>
</dbReference>
<reference evidence="2 3" key="1">
    <citation type="submission" date="2020-10" db="EMBL/GenBank/DDBJ databases">
        <title>Complete genome of Cruoricapor ignavus strain M1214 isolated from the blood culture of a febrile patient.</title>
        <authorList>
            <person name="Guglielmino C.J.D."/>
        </authorList>
    </citation>
    <scope>NUCLEOTIDE SEQUENCE [LARGE SCALE GENOMIC DNA]</scope>
    <source>
        <strain evidence="2 3">M1214</strain>
    </source>
</reference>
<organism evidence="2 3">
    <name type="scientific">Cruoricaptor ignavus</name>
    <dbReference type="NCBI Taxonomy" id="1118202"/>
    <lineage>
        <taxon>Bacteria</taxon>
        <taxon>Pseudomonadati</taxon>
        <taxon>Bacteroidota</taxon>
        <taxon>Flavobacteriia</taxon>
        <taxon>Flavobacteriales</taxon>
        <taxon>Weeksellaceae</taxon>
        <taxon>Cruoricaptor</taxon>
    </lineage>
</organism>
<dbReference type="KEGG" id="civ:IMZ16_07040"/>
<evidence type="ECO:0000313" key="2">
    <source>
        <dbReference type="EMBL" id="QOR73286.1"/>
    </source>
</evidence>
<feature type="region of interest" description="Disordered" evidence="1">
    <location>
        <begin position="481"/>
        <end position="507"/>
    </location>
</feature>
<dbReference type="Proteomes" id="UP000593605">
    <property type="component" value="Chromosome"/>
</dbReference>
<evidence type="ECO:0000313" key="3">
    <source>
        <dbReference type="Proteomes" id="UP000593605"/>
    </source>
</evidence>
<accession>A0A7M1T0C0</accession>